<name>A0A915IV06_ROMCU</name>
<proteinExistence type="predicted"/>
<dbReference type="AlphaFoldDB" id="A0A915IV06"/>
<protein>
    <submittedName>
        <fullName evidence="2">Uncharacterized protein</fullName>
    </submittedName>
</protein>
<keyword evidence="1" id="KW-1185">Reference proteome</keyword>
<evidence type="ECO:0000313" key="1">
    <source>
        <dbReference type="Proteomes" id="UP000887565"/>
    </source>
</evidence>
<accession>A0A915IV06</accession>
<dbReference type="WBParaSite" id="nRc.2.0.1.t17656-RA">
    <property type="protein sequence ID" value="nRc.2.0.1.t17656-RA"/>
    <property type="gene ID" value="nRc.2.0.1.g17656"/>
</dbReference>
<organism evidence="1 2">
    <name type="scientific">Romanomermis culicivorax</name>
    <name type="common">Nematode worm</name>
    <dbReference type="NCBI Taxonomy" id="13658"/>
    <lineage>
        <taxon>Eukaryota</taxon>
        <taxon>Metazoa</taxon>
        <taxon>Ecdysozoa</taxon>
        <taxon>Nematoda</taxon>
        <taxon>Enoplea</taxon>
        <taxon>Dorylaimia</taxon>
        <taxon>Mermithida</taxon>
        <taxon>Mermithoidea</taxon>
        <taxon>Mermithidae</taxon>
        <taxon>Romanomermis</taxon>
    </lineage>
</organism>
<reference evidence="2" key="1">
    <citation type="submission" date="2022-11" db="UniProtKB">
        <authorList>
            <consortium name="WormBaseParasite"/>
        </authorList>
    </citation>
    <scope>IDENTIFICATION</scope>
</reference>
<dbReference type="Proteomes" id="UP000887565">
    <property type="component" value="Unplaced"/>
</dbReference>
<evidence type="ECO:0000313" key="2">
    <source>
        <dbReference type="WBParaSite" id="nRc.2.0.1.t17656-RA"/>
    </source>
</evidence>
<sequence length="102" mass="11792">MQASFNTVRENGNFLDASVTEMDEKIVPCLKILRRYAQRAEKVNVQWFPLFKIPYLIFKSFTLSCKCNVQVALTQYELFDIPVKCAPEETMGDLLHPSCIKK</sequence>